<protein>
    <recommendedName>
        <fullName evidence="3">DUF6697 domain-containing protein</fullName>
    </recommendedName>
</protein>
<feature type="coiled-coil region" evidence="1">
    <location>
        <begin position="56"/>
        <end position="90"/>
    </location>
</feature>
<dbReference type="AlphaFoldDB" id="A0A9W4UJM7"/>
<keyword evidence="1" id="KW-0175">Coiled coil</keyword>
<feature type="region of interest" description="Disordered" evidence="2">
    <location>
        <begin position="141"/>
        <end position="178"/>
    </location>
</feature>
<name>A0A9W4UJM7_9PLEO</name>
<feature type="region of interest" description="Disordered" evidence="2">
    <location>
        <begin position="1"/>
        <end position="20"/>
    </location>
</feature>
<dbReference type="EMBL" id="CAOQHR010000007">
    <property type="protein sequence ID" value="CAI6337180.1"/>
    <property type="molecule type" value="Genomic_DNA"/>
</dbReference>
<proteinExistence type="predicted"/>
<dbReference type="Pfam" id="PF20411">
    <property type="entry name" value="DUF6697"/>
    <property type="match status" value="1"/>
</dbReference>
<dbReference type="Proteomes" id="UP001152607">
    <property type="component" value="Unassembled WGS sequence"/>
</dbReference>
<keyword evidence="5" id="KW-1185">Reference proteome</keyword>
<evidence type="ECO:0000259" key="3">
    <source>
        <dbReference type="Pfam" id="PF20411"/>
    </source>
</evidence>
<feature type="compositionally biased region" description="Polar residues" evidence="2">
    <location>
        <begin position="9"/>
        <end position="20"/>
    </location>
</feature>
<evidence type="ECO:0000313" key="4">
    <source>
        <dbReference type="EMBL" id="CAI6337180.1"/>
    </source>
</evidence>
<accession>A0A9W4UJM7</accession>
<gene>
    <name evidence="4" type="ORF">PDIGIT_LOCUS10289</name>
</gene>
<evidence type="ECO:0000256" key="2">
    <source>
        <dbReference type="SAM" id="MobiDB-lite"/>
    </source>
</evidence>
<evidence type="ECO:0000313" key="5">
    <source>
        <dbReference type="Proteomes" id="UP001152607"/>
    </source>
</evidence>
<evidence type="ECO:0000256" key="1">
    <source>
        <dbReference type="SAM" id="Coils"/>
    </source>
</evidence>
<feature type="domain" description="DUF6697" evidence="3">
    <location>
        <begin position="277"/>
        <end position="512"/>
    </location>
</feature>
<organism evidence="4 5">
    <name type="scientific">Periconia digitata</name>
    <dbReference type="NCBI Taxonomy" id="1303443"/>
    <lineage>
        <taxon>Eukaryota</taxon>
        <taxon>Fungi</taxon>
        <taxon>Dikarya</taxon>
        <taxon>Ascomycota</taxon>
        <taxon>Pezizomycotina</taxon>
        <taxon>Dothideomycetes</taxon>
        <taxon>Pleosporomycetidae</taxon>
        <taxon>Pleosporales</taxon>
        <taxon>Massarineae</taxon>
        <taxon>Periconiaceae</taxon>
        <taxon>Periconia</taxon>
    </lineage>
</organism>
<feature type="compositionally biased region" description="Basic and acidic residues" evidence="2">
    <location>
        <begin position="146"/>
        <end position="160"/>
    </location>
</feature>
<dbReference type="OrthoDB" id="5427977at2759"/>
<dbReference type="InterPro" id="IPR046520">
    <property type="entry name" value="DUF6697"/>
</dbReference>
<reference evidence="4" key="1">
    <citation type="submission" date="2023-01" db="EMBL/GenBank/DDBJ databases">
        <authorList>
            <person name="Van Ghelder C."/>
            <person name="Rancurel C."/>
        </authorList>
    </citation>
    <scope>NUCLEOTIDE SEQUENCE</scope>
    <source>
        <strain evidence="4">CNCM I-4278</strain>
    </source>
</reference>
<sequence>MNPKANKFTPKTSQNSQSQAVETADEMTEELMRSHASLEQKVNQYVFDKVSLENTLNKLIRDNVSFRSDIEKLEKTVEFLLSSVNMIKARDLNAITTVGPIQDQRVAEFIRELENISHDARILGASIDGVNDDRNLAVHNVPGPTHAREPTNGHSAHSDAHLPVPKNKTNGNPAPSVGHGLQDSLLTDSEVETIDDDATTVTGSMSNNQAIVLQAKNDTPAAAATWIPHYIETLRPLHTAIAKLIPRMEMKGATLGTLNTIFPNAQLWSPGLFYAPPDTGISTLPNRCYYLIDADVEPFAPPAPGQHGAKLVPLFRPENPEDDHQDEGRYGVYSEDTPLFVRKKDASGTLMYYYYGNYSQTRWSDKLDYDRMIEQIPHTVLEYWAERLSTVKDRPEWLTHELLNHFWPMPKYEGKIGSDSGGSSAANGNHKAAEGDGKYSKKVAKALADYMKELELWEEEKRTKLRSSEMSKNFFMEAFHRADADLPPPMRFYLEYLECVDWRADYYNLLASNRTP</sequence>
<comment type="caution">
    <text evidence="4">The sequence shown here is derived from an EMBL/GenBank/DDBJ whole genome shotgun (WGS) entry which is preliminary data.</text>
</comment>